<dbReference type="InterPro" id="IPR036866">
    <property type="entry name" value="RibonucZ/Hydroxyglut_hydro"/>
</dbReference>
<dbReference type="EMBL" id="LGRB01000010">
    <property type="protein sequence ID" value="OCT49923.1"/>
    <property type="molecule type" value="Genomic_DNA"/>
</dbReference>
<evidence type="ECO:0000313" key="2">
    <source>
        <dbReference type="Proteomes" id="UP000094526"/>
    </source>
</evidence>
<keyword evidence="2" id="KW-1185">Reference proteome</keyword>
<dbReference type="PANTHER" id="PTHR36142:SF2">
    <property type="entry name" value="METALLO-HYDROLASE_OXIDOREDUCTASE SUPERFAMILY PROTEIN"/>
    <property type="match status" value="1"/>
</dbReference>
<name>A0A1C1CN62_9EURO</name>
<organism evidence="1 2">
    <name type="scientific">Cladophialophora carrionii</name>
    <dbReference type="NCBI Taxonomy" id="86049"/>
    <lineage>
        <taxon>Eukaryota</taxon>
        <taxon>Fungi</taxon>
        <taxon>Dikarya</taxon>
        <taxon>Ascomycota</taxon>
        <taxon>Pezizomycotina</taxon>
        <taxon>Eurotiomycetes</taxon>
        <taxon>Chaetothyriomycetidae</taxon>
        <taxon>Chaetothyriales</taxon>
        <taxon>Herpotrichiellaceae</taxon>
        <taxon>Cladophialophora</taxon>
    </lineage>
</organism>
<dbReference type="AlphaFoldDB" id="A0A1C1CN62"/>
<dbReference type="VEuPathDB" id="FungiDB:G647_08841"/>
<dbReference type="PANTHER" id="PTHR36142">
    <property type="entry name" value="METALLO-HYDROLASE/OXIDOREDUCTASE SUPERFAMILY PROTEIN"/>
    <property type="match status" value="1"/>
</dbReference>
<dbReference type="STRING" id="86049.A0A1C1CN62"/>
<dbReference type="SUPFAM" id="SSF56281">
    <property type="entry name" value="Metallo-hydrolase/oxidoreductase"/>
    <property type="match status" value="1"/>
</dbReference>
<dbReference type="eggNOG" id="ENOG502RYFN">
    <property type="taxonomic scope" value="Eukaryota"/>
</dbReference>
<comment type="caution">
    <text evidence="1">The sequence shown here is derived from an EMBL/GenBank/DDBJ whole genome shotgun (WGS) entry which is preliminary data.</text>
</comment>
<dbReference type="VEuPathDB" id="FungiDB:CLCR_07357"/>
<reference evidence="2" key="1">
    <citation type="submission" date="2015-07" db="EMBL/GenBank/DDBJ databases">
        <authorList>
            <person name="Teixeira M.M."/>
            <person name="Souza R.C."/>
            <person name="Almeida L.G."/>
            <person name="Vicente V.A."/>
            <person name="de Hoog S."/>
            <person name="Bocca A.L."/>
            <person name="de Almeida S.R."/>
            <person name="Vasconcelos A.T."/>
            <person name="Felipe M.S."/>
        </authorList>
    </citation>
    <scope>NUCLEOTIDE SEQUENCE [LARGE SCALE GENOMIC DNA]</scope>
    <source>
        <strain evidence="2">KSF</strain>
    </source>
</reference>
<dbReference type="Gene3D" id="3.60.15.10">
    <property type="entry name" value="Ribonuclease Z/Hydroxyacylglutathione hydrolase-like"/>
    <property type="match status" value="1"/>
</dbReference>
<gene>
    <name evidence="1" type="ORF">CLCR_07357</name>
</gene>
<evidence type="ECO:0000313" key="1">
    <source>
        <dbReference type="EMBL" id="OCT49923.1"/>
    </source>
</evidence>
<accession>A0A1C1CN62</accession>
<protein>
    <submittedName>
        <fullName evidence="1">Uncharacterized protein</fullName>
    </submittedName>
</protein>
<proteinExistence type="predicted"/>
<dbReference type="OrthoDB" id="9971601at2759"/>
<sequence>MAAPVGADADADATPLLDQLKGSFERANDGKVPVLTHLNDDTSWLLSLAYPDQVSPPKGRSRYNILIDPWLDGPQEDVASWFSKQWHLMESSVRTIDALNAVLCDAERSESQSTTEAGRKGCSFIDAIAISHEFTDHCHQATLLEVDRAVPVIATTKAAQLIRTWHHFDTVMEMPNFTTGTQWRTTSIPPLPSWLGISRLVTNSDALYYHSAVMICAQRPNCAAEAVDALIYTPHGVEASTLSVVATASPPVDVLALLHGLHDVSIKWSKQLNLGAINAVKAQQMLHAKYWIGTHDEQKRGSGLIALLLQRKIITVQEAIDRVQAAEKEESGHASASIEDMTCVELKNGESMVLG</sequence>
<dbReference type="Proteomes" id="UP000094526">
    <property type="component" value="Unassembled WGS sequence"/>
</dbReference>